<gene>
    <name evidence="2" type="ORF">BMG03_09225</name>
</gene>
<feature type="chain" id="PRO_5047086203" description="Outer membrane protein beta-barrel domain-containing protein" evidence="1">
    <location>
        <begin position="28"/>
        <end position="192"/>
    </location>
</feature>
<dbReference type="Proteomes" id="UP000185622">
    <property type="component" value="Chromosome"/>
</dbReference>
<reference evidence="2 3" key="1">
    <citation type="submission" date="2017-01" db="EMBL/GenBank/DDBJ databases">
        <title>The complete genome sequence of a sulfur-oxidizing marine bacterium Thioclava sp. 25B10_4T.</title>
        <authorList>
            <person name="Liu Y."/>
            <person name="Lai Q."/>
            <person name="Shao Z."/>
        </authorList>
    </citation>
    <scope>NUCLEOTIDE SEQUENCE [LARGE SCALE GENOMIC DNA]</scope>
    <source>
        <strain evidence="2 3">25B10_4</strain>
    </source>
</reference>
<feature type="signal peptide" evidence="1">
    <location>
        <begin position="1"/>
        <end position="27"/>
    </location>
</feature>
<keyword evidence="1" id="KW-0732">Signal</keyword>
<evidence type="ECO:0000313" key="2">
    <source>
        <dbReference type="EMBL" id="AQS47966.1"/>
    </source>
</evidence>
<protein>
    <recommendedName>
        <fullName evidence="4">Outer membrane protein beta-barrel domain-containing protein</fullName>
    </recommendedName>
</protein>
<evidence type="ECO:0000313" key="3">
    <source>
        <dbReference type="Proteomes" id="UP000185622"/>
    </source>
</evidence>
<dbReference type="EMBL" id="CP019437">
    <property type="protein sequence ID" value="AQS47966.1"/>
    <property type="molecule type" value="Genomic_DNA"/>
</dbReference>
<evidence type="ECO:0008006" key="4">
    <source>
        <dbReference type="Google" id="ProtNLM"/>
    </source>
</evidence>
<name>A0ABM6IGR2_9RHOB</name>
<evidence type="ECO:0000256" key="1">
    <source>
        <dbReference type="SAM" id="SignalP"/>
    </source>
</evidence>
<proteinExistence type="predicted"/>
<accession>A0ABM6IGR2</accession>
<organism evidence="2 3">
    <name type="scientific">Thioclava nitratireducens</name>
    <dbReference type="NCBI Taxonomy" id="1915078"/>
    <lineage>
        <taxon>Bacteria</taxon>
        <taxon>Pseudomonadati</taxon>
        <taxon>Pseudomonadota</taxon>
        <taxon>Alphaproteobacteria</taxon>
        <taxon>Rhodobacterales</taxon>
        <taxon>Paracoccaceae</taxon>
        <taxon>Thioclava</taxon>
    </lineage>
</organism>
<sequence>MHKIHWRSVALATSLTLSLGPVSPARADGTFLQADLGTNTSDAVFAISRGKVSFGANFSDYEGGWSTGAVVTRDFALGGIGTLKVGPSIGRTLSDDNWRLGVRAGLEHYSPTRFGHVFLLAQYNTIDQDWFALFQAGNRSGLGLELSAGGSDTYSERTIAVTQKIGDGPVSIRAGWRAFAKEAFAGLSINTY</sequence>
<keyword evidence="3" id="KW-1185">Reference proteome</keyword>
<dbReference type="RefSeq" id="WP_075774643.1">
    <property type="nucleotide sequence ID" value="NZ_CP019437.1"/>
</dbReference>